<feature type="compositionally biased region" description="Basic and acidic residues" evidence="1">
    <location>
        <begin position="1"/>
        <end position="16"/>
    </location>
</feature>
<evidence type="ECO:0000256" key="1">
    <source>
        <dbReference type="SAM" id="MobiDB-lite"/>
    </source>
</evidence>
<evidence type="ECO:0008006" key="4">
    <source>
        <dbReference type="Google" id="ProtNLM"/>
    </source>
</evidence>
<protein>
    <recommendedName>
        <fullName evidence="4">Ubiquitin-like protease family profile domain-containing protein</fullName>
    </recommendedName>
</protein>
<organism evidence="2 3">
    <name type="scientific">Tanacetum coccineum</name>
    <dbReference type="NCBI Taxonomy" id="301880"/>
    <lineage>
        <taxon>Eukaryota</taxon>
        <taxon>Viridiplantae</taxon>
        <taxon>Streptophyta</taxon>
        <taxon>Embryophyta</taxon>
        <taxon>Tracheophyta</taxon>
        <taxon>Spermatophyta</taxon>
        <taxon>Magnoliopsida</taxon>
        <taxon>eudicotyledons</taxon>
        <taxon>Gunneridae</taxon>
        <taxon>Pentapetalae</taxon>
        <taxon>asterids</taxon>
        <taxon>campanulids</taxon>
        <taxon>Asterales</taxon>
        <taxon>Asteraceae</taxon>
        <taxon>Asteroideae</taxon>
        <taxon>Anthemideae</taxon>
        <taxon>Anthemidinae</taxon>
        <taxon>Tanacetum</taxon>
    </lineage>
</organism>
<name>A0ABQ5EX99_9ASTR</name>
<sequence>MDIREEIRLSKEDKLPESSGLPHSGQQSVKGRRGLVSPRKGRVPMSERVFNPTPITQFNPVTNEVLNDNVKLAVMTEDADIVKENPVSVNEKLAAVVKDPLRYSRSVKGKPAGVMNKLSLGKSNVPVAKDDVVKISVDKEALVDKASVLSVTKTNVLTQLETAPDVVNDKVSKESVLSTGNVDVVQDDPAKVVIQSVLTQLENAPDVENSAPDVGKNKNVVADKVDVAKDVVQDDPTKVVKECVAKDKPKGSASSVVVNKDNREGVNDKVLGVVAKDKPKGSVSSVVVRRDNRKESSEKEALFQKDKALNVVSKTSQSLRLLIWEEGKMEGWYGILIQFLLMKKRSEIKRNLIEQKNVKGWFEEKTSILVGGHSLFNLVERETGDEFVKKWAAQFSPKELKQIRVNDNAWIIDSTNFESVPVVRTRPAIKSWTSYLMKQRQELELKKRVVGLLPINSDWTKAEMEEAEGFIVSAENSEKEDFFKKAEEKLSLICAERVMLEEYMRKARLENPGDGRFIGLHEKYFNLFKDPISFEDDGNGNNVGDDDDGNEDDDANECLDDFGKRCGRLIRKPVDPTKQGTVVDVNTAEEAENTVENYGDLFGDNSAAREALNEVVIPQIQPTQKRVVKPSSYGDKLAFRDVDSKSRALFPNVVIKESMLDGTFTSFDEKWKIFYDQVNAQFNGNEGGRGLEGIDLVFFPICNSQHLYVVVFSLTKTTTMTILDNSLGTYDSKYKDVCDLLLYGHPRLENSHEIPEKSNEIQYESLKIPIESFEIPEKSPEIQYESLEILSASIVLKSNFSCLYLCLSIADSYDIMKLTSVAPGLVKLLKNEFSLSDLEVVLINPNNGESIK</sequence>
<feature type="region of interest" description="Disordered" evidence="1">
    <location>
        <begin position="536"/>
        <end position="555"/>
    </location>
</feature>
<dbReference type="EMBL" id="BQNB010016767">
    <property type="protein sequence ID" value="GJT55565.1"/>
    <property type="molecule type" value="Genomic_DNA"/>
</dbReference>
<gene>
    <name evidence="2" type="ORF">Tco_0990619</name>
</gene>
<keyword evidence="3" id="KW-1185">Reference proteome</keyword>
<evidence type="ECO:0000313" key="3">
    <source>
        <dbReference type="Proteomes" id="UP001151760"/>
    </source>
</evidence>
<feature type="region of interest" description="Disordered" evidence="1">
    <location>
        <begin position="1"/>
        <end position="47"/>
    </location>
</feature>
<comment type="caution">
    <text evidence="2">The sequence shown here is derived from an EMBL/GenBank/DDBJ whole genome shotgun (WGS) entry which is preliminary data.</text>
</comment>
<evidence type="ECO:0000313" key="2">
    <source>
        <dbReference type="EMBL" id="GJT55565.1"/>
    </source>
</evidence>
<reference evidence="2" key="1">
    <citation type="journal article" date="2022" name="Int. J. Mol. Sci.">
        <title>Draft Genome of Tanacetum Coccineum: Genomic Comparison of Closely Related Tanacetum-Family Plants.</title>
        <authorList>
            <person name="Yamashiro T."/>
            <person name="Shiraishi A."/>
            <person name="Nakayama K."/>
            <person name="Satake H."/>
        </authorList>
    </citation>
    <scope>NUCLEOTIDE SEQUENCE</scope>
</reference>
<accession>A0ABQ5EX99</accession>
<reference evidence="2" key="2">
    <citation type="submission" date="2022-01" db="EMBL/GenBank/DDBJ databases">
        <authorList>
            <person name="Yamashiro T."/>
            <person name="Shiraishi A."/>
            <person name="Satake H."/>
            <person name="Nakayama K."/>
        </authorList>
    </citation>
    <scope>NUCLEOTIDE SEQUENCE</scope>
</reference>
<proteinExistence type="predicted"/>
<dbReference type="Proteomes" id="UP001151760">
    <property type="component" value="Unassembled WGS sequence"/>
</dbReference>